<dbReference type="Pfam" id="PF13579">
    <property type="entry name" value="Glyco_trans_4_4"/>
    <property type="match status" value="1"/>
</dbReference>
<keyword evidence="2" id="KW-0808">Transferase</keyword>
<dbReference type="GO" id="GO:0016757">
    <property type="term" value="F:glycosyltransferase activity"/>
    <property type="evidence" value="ECO:0007669"/>
    <property type="project" value="TreeGrafter"/>
</dbReference>
<comment type="caution">
    <text evidence="2">The sequence shown here is derived from an EMBL/GenBank/DDBJ whole genome shotgun (WGS) entry which is preliminary data.</text>
</comment>
<evidence type="ECO:0000313" key="2">
    <source>
        <dbReference type="EMBL" id="PJF31919.1"/>
    </source>
</evidence>
<dbReference type="Pfam" id="PF13692">
    <property type="entry name" value="Glyco_trans_1_4"/>
    <property type="match status" value="1"/>
</dbReference>
<organism evidence="2 3">
    <name type="scientific">Candidatus Thermofonsia Clade 1 bacterium</name>
    <dbReference type="NCBI Taxonomy" id="2364210"/>
    <lineage>
        <taxon>Bacteria</taxon>
        <taxon>Bacillati</taxon>
        <taxon>Chloroflexota</taxon>
        <taxon>Candidatus Thermofontia</taxon>
        <taxon>Candidatus Thermofonsia Clade 1</taxon>
    </lineage>
</organism>
<reference evidence="2 3" key="1">
    <citation type="submission" date="2017-11" db="EMBL/GenBank/DDBJ databases">
        <title>Evolution of Phototrophy in the Chloroflexi Phylum Driven by Horizontal Gene Transfer.</title>
        <authorList>
            <person name="Ward L.M."/>
            <person name="Hemp J."/>
            <person name="Shih P.M."/>
            <person name="Mcglynn S.E."/>
            <person name="Fischer W."/>
        </authorList>
    </citation>
    <scope>NUCLEOTIDE SEQUENCE [LARGE SCALE GENOMIC DNA]</scope>
    <source>
        <strain evidence="2">CP2_2F</strain>
    </source>
</reference>
<evidence type="ECO:0000259" key="1">
    <source>
        <dbReference type="Pfam" id="PF13579"/>
    </source>
</evidence>
<gene>
    <name evidence="2" type="ORF">CUN51_02970</name>
</gene>
<protein>
    <submittedName>
        <fullName evidence="2">Glycosyl transferase family 1</fullName>
    </submittedName>
</protein>
<proteinExistence type="predicted"/>
<dbReference type="PANTHER" id="PTHR12526">
    <property type="entry name" value="GLYCOSYLTRANSFERASE"/>
    <property type="match status" value="1"/>
</dbReference>
<evidence type="ECO:0000313" key="3">
    <source>
        <dbReference type="Proteomes" id="UP000228921"/>
    </source>
</evidence>
<dbReference type="EMBL" id="PGTK01000002">
    <property type="protein sequence ID" value="PJF31919.1"/>
    <property type="molecule type" value="Genomic_DNA"/>
</dbReference>
<accession>A0A2M8P2Z3</accession>
<dbReference type="PANTHER" id="PTHR12526:SF638">
    <property type="entry name" value="SPORE COAT PROTEIN SA"/>
    <property type="match status" value="1"/>
</dbReference>
<dbReference type="Gene3D" id="3.40.50.2000">
    <property type="entry name" value="Glycogen Phosphorylase B"/>
    <property type="match status" value="2"/>
</dbReference>
<feature type="domain" description="Glycosyltransferase subfamily 4-like N-terminal" evidence="1">
    <location>
        <begin position="15"/>
        <end position="165"/>
    </location>
</feature>
<dbReference type="CDD" id="cd03801">
    <property type="entry name" value="GT4_PimA-like"/>
    <property type="match status" value="1"/>
</dbReference>
<name>A0A2M8P2Z3_9CHLR</name>
<dbReference type="InterPro" id="IPR028098">
    <property type="entry name" value="Glyco_trans_4-like_N"/>
</dbReference>
<dbReference type="SUPFAM" id="SSF53756">
    <property type="entry name" value="UDP-Glycosyltransferase/glycogen phosphorylase"/>
    <property type="match status" value="1"/>
</dbReference>
<sequence>MRIGFITGEYPPMEGGVGAFTHELAAALAALGHEVHVLTHQRAQGNGHSGIRVTAEVRDWNWAALMQVSRWARQNRLEVINLQYEAVAFGKVAPLVHLLPSRLSNFPTITTFHDLLVPYLFPKAGSLRYQALLSLARSAKGVIVTNVHDEQQLAQERGLPPLRCIPIGSNIAPAPPPDFDRAALRTALNIPDDGVLIGYFGFLNASKGAACLLHGVAQALQSGVNAYLVLIGGRTGASDPSNVHYAESVDELIDRLGLTERVRRTGFIESAAVSAHLLACDMLALPYTDGVSFRRGSFMAGLAHGCPIITSTPALPLPELHHGENVYLVPPEQPEALGEAIRTLASTPQLRARLSSHARQLSEQFTWTRIAQRTADFFLEVLTKSADEL</sequence>
<dbReference type="Proteomes" id="UP000228921">
    <property type="component" value="Unassembled WGS sequence"/>
</dbReference>
<dbReference type="AlphaFoldDB" id="A0A2M8P2Z3"/>